<sequence length="69" mass="8050">RNSLKMDSRWLLLEWWVFLYEKGYQSKDGIINSVSVKLKGIAVTNISGMGPYLWDVADYVFPPQVRLQE</sequence>
<dbReference type="AlphaFoldDB" id="A0A8C5SPJ9"/>
<evidence type="ECO:0000313" key="10">
    <source>
        <dbReference type="Ensembl" id="ENSLLTP00000021644.1"/>
    </source>
</evidence>
<reference evidence="10" key="1">
    <citation type="submission" date="2025-08" db="UniProtKB">
        <authorList>
            <consortium name="Ensembl"/>
        </authorList>
    </citation>
    <scope>IDENTIFICATION</scope>
</reference>
<keyword evidence="8" id="KW-1071">Ligand-gated ion channel</keyword>
<name>A0A8C5SPJ9_LATLA</name>
<dbReference type="Ensembl" id="ENSLLTT00000022446.1">
    <property type="protein sequence ID" value="ENSLLTP00000021644.1"/>
    <property type="gene ID" value="ENSLLTG00000016140.1"/>
</dbReference>
<dbReference type="GO" id="GO:0005886">
    <property type="term" value="C:plasma membrane"/>
    <property type="evidence" value="ECO:0007669"/>
    <property type="project" value="TreeGrafter"/>
</dbReference>
<evidence type="ECO:0000256" key="3">
    <source>
        <dbReference type="ARBA" id="ARBA00022448"/>
    </source>
</evidence>
<dbReference type="InterPro" id="IPR059116">
    <property type="entry name" value="P2X_receptor"/>
</dbReference>
<dbReference type="GO" id="GO:0070588">
    <property type="term" value="P:calcium ion transmembrane transport"/>
    <property type="evidence" value="ECO:0007669"/>
    <property type="project" value="TreeGrafter"/>
</dbReference>
<proteinExistence type="inferred from homology"/>
<dbReference type="InterPro" id="IPR027309">
    <property type="entry name" value="P2X_extracellular_dom_sf"/>
</dbReference>
<keyword evidence="4" id="KW-0812">Transmembrane</keyword>
<evidence type="ECO:0000313" key="11">
    <source>
        <dbReference type="Proteomes" id="UP000694406"/>
    </source>
</evidence>
<evidence type="ECO:0000256" key="5">
    <source>
        <dbReference type="ARBA" id="ARBA00022989"/>
    </source>
</evidence>
<dbReference type="GO" id="GO:0098794">
    <property type="term" value="C:postsynapse"/>
    <property type="evidence" value="ECO:0007669"/>
    <property type="project" value="GOC"/>
</dbReference>
<evidence type="ECO:0000256" key="2">
    <source>
        <dbReference type="ARBA" id="ARBA00009848"/>
    </source>
</evidence>
<dbReference type="GO" id="GO:0004931">
    <property type="term" value="F:extracellularly ATP-gated monoatomic cation channel activity"/>
    <property type="evidence" value="ECO:0007669"/>
    <property type="project" value="TreeGrafter"/>
</dbReference>
<dbReference type="PANTHER" id="PTHR10125:SF9">
    <property type="entry name" value="P2X PURINOCEPTOR 1"/>
    <property type="match status" value="1"/>
</dbReference>
<accession>A0A8C5SPJ9</accession>
<evidence type="ECO:0000256" key="8">
    <source>
        <dbReference type="ARBA" id="ARBA00023286"/>
    </source>
</evidence>
<dbReference type="Proteomes" id="UP000694406">
    <property type="component" value="Unplaced"/>
</dbReference>
<keyword evidence="11" id="KW-1185">Reference proteome</keyword>
<dbReference type="Gene3D" id="2.60.490.10">
    <property type="entry name" value="atp-gated p2x4 ion channel domain"/>
    <property type="match status" value="1"/>
</dbReference>
<comment type="subcellular location">
    <subcellularLocation>
        <location evidence="1">Endomembrane system</location>
    </subcellularLocation>
</comment>
<comment type="similarity">
    <text evidence="2">Belongs to the P2X receptor family.</text>
</comment>
<protein>
    <submittedName>
        <fullName evidence="10">Uncharacterized protein</fullName>
    </submittedName>
</protein>
<organism evidence="10 11">
    <name type="scientific">Laticauda laticaudata</name>
    <name type="common">Blue-ringed sea krait</name>
    <name type="synonym">Blue-lipped sea krait</name>
    <dbReference type="NCBI Taxonomy" id="8630"/>
    <lineage>
        <taxon>Eukaryota</taxon>
        <taxon>Metazoa</taxon>
        <taxon>Chordata</taxon>
        <taxon>Craniata</taxon>
        <taxon>Vertebrata</taxon>
        <taxon>Euteleostomi</taxon>
        <taxon>Lepidosauria</taxon>
        <taxon>Squamata</taxon>
        <taxon>Bifurcata</taxon>
        <taxon>Unidentata</taxon>
        <taxon>Episquamata</taxon>
        <taxon>Toxicofera</taxon>
        <taxon>Serpentes</taxon>
        <taxon>Colubroidea</taxon>
        <taxon>Elapidae</taxon>
        <taxon>Laticaudinae</taxon>
        <taxon>Laticauda</taxon>
    </lineage>
</organism>
<keyword evidence="7" id="KW-0472">Membrane</keyword>
<evidence type="ECO:0000256" key="9">
    <source>
        <dbReference type="ARBA" id="ARBA00023303"/>
    </source>
</evidence>
<keyword evidence="9" id="KW-0407">Ion channel</keyword>
<dbReference type="PANTHER" id="PTHR10125">
    <property type="entry name" value="P2X PURINOCEPTOR"/>
    <property type="match status" value="1"/>
</dbReference>
<dbReference type="Pfam" id="PF00864">
    <property type="entry name" value="P2X_receptor"/>
    <property type="match status" value="1"/>
</dbReference>
<dbReference type="GO" id="GO:0012505">
    <property type="term" value="C:endomembrane system"/>
    <property type="evidence" value="ECO:0007669"/>
    <property type="project" value="UniProtKB-SubCell"/>
</dbReference>
<evidence type="ECO:0000256" key="1">
    <source>
        <dbReference type="ARBA" id="ARBA00004308"/>
    </source>
</evidence>
<keyword evidence="6" id="KW-0406">Ion transport</keyword>
<evidence type="ECO:0000256" key="4">
    <source>
        <dbReference type="ARBA" id="ARBA00022692"/>
    </source>
</evidence>
<keyword evidence="3" id="KW-0813">Transport</keyword>
<reference evidence="10" key="2">
    <citation type="submission" date="2025-09" db="UniProtKB">
        <authorList>
            <consortium name="Ensembl"/>
        </authorList>
    </citation>
    <scope>IDENTIFICATION</scope>
</reference>
<keyword evidence="5" id="KW-1133">Transmembrane helix</keyword>
<evidence type="ECO:0000256" key="7">
    <source>
        <dbReference type="ARBA" id="ARBA00023136"/>
    </source>
</evidence>
<evidence type="ECO:0000256" key="6">
    <source>
        <dbReference type="ARBA" id="ARBA00023065"/>
    </source>
</evidence>